<dbReference type="EMBL" id="GBXM01043708">
    <property type="protein sequence ID" value="JAH64869.1"/>
    <property type="molecule type" value="Transcribed_RNA"/>
</dbReference>
<sequence length="26" mass="3033">MSITTHSEEVVLVLRMKSFCLFNMCI</sequence>
<reference evidence="1" key="2">
    <citation type="journal article" date="2015" name="Fish Shellfish Immunol.">
        <title>Early steps in the European eel (Anguilla anguilla)-Vibrio vulnificus interaction in the gills: Role of the RtxA13 toxin.</title>
        <authorList>
            <person name="Callol A."/>
            <person name="Pajuelo D."/>
            <person name="Ebbesson L."/>
            <person name="Teles M."/>
            <person name="MacKenzie S."/>
            <person name="Amaro C."/>
        </authorList>
    </citation>
    <scope>NUCLEOTIDE SEQUENCE</scope>
</reference>
<proteinExistence type="predicted"/>
<organism evidence="1">
    <name type="scientific">Anguilla anguilla</name>
    <name type="common">European freshwater eel</name>
    <name type="synonym">Muraena anguilla</name>
    <dbReference type="NCBI Taxonomy" id="7936"/>
    <lineage>
        <taxon>Eukaryota</taxon>
        <taxon>Metazoa</taxon>
        <taxon>Chordata</taxon>
        <taxon>Craniata</taxon>
        <taxon>Vertebrata</taxon>
        <taxon>Euteleostomi</taxon>
        <taxon>Actinopterygii</taxon>
        <taxon>Neopterygii</taxon>
        <taxon>Teleostei</taxon>
        <taxon>Anguilliformes</taxon>
        <taxon>Anguillidae</taxon>
        <taxon>Anguilla</taxon>
    </lineage>
</organism>
<dbReference type="AlphaFoldDB" id="A0A0E9UG82"/>
<reference evidence="1" key="1">
    <citation type="submission" date="2014-11" db="EMBL/GenBank/DDBJ databases">
        <authorList>
            <person name="Amaro Gonzalez C."/>
        </authorList>
    </citation>
    <scope>NUCLEOTIDE SEQUENCE</scope>
</reference>
<protein>
    <submittedName>
        <fullName evidence="1">Uncharacterized protein</fullName>
    </submittedName>
</protein>
<name>A0A0E9UG82_ANGAN</name>
<evidence type="ECO:0000313" key="1">
    <source>
        <dbReference type="EMBL" id="JAH64869.1"/>
    </source>
</evidence>
<accession>A0A0E9UG82</accession>